<gene>
    <name evidence="4" type="ORF">F0P93_13945</name>
</gene>
<dbReference type="PANTHER" id="PTHR43547:SF2">
    <property type="entry name" value="HYBRID SIGNAL TRANSDUCTION HISTIDINE KINASE C"/>
    <property type="match status" value="1"/>
</dbReference>
<evidence type="ECO:0000313" key="4">
    <source>
        <dbReference type="EMBL" id="KAA9353728.1"/>
    </source>
</evidence>
<dbReference type="Gene3D" id="3.30.565.10">
    <property type="entry name" value="Histidine kinase-like ATPase, C-terminal domain"/>
    <property type="match status" value="1"/>
</dbReference>
<dbReference type="InterPro" id="IPR015943">
    <property type="entry name" value="WD40/YVTN_repeat-like_dom_sf"/>
</dbReference>
<dbReference type="CDD" id="cd00146">
    <property type="entry name" value="PKD"/>
    <property type="match status" value="1"/>
</dbReference>
<dbReference type="SUPFAM" id="SSF63829">
    <property type="entry name" value="Calcium-dependent phosphotriesterase"/>
    <property type="match status" value="3"/>
</dbReference>
<keyword evidence="2" id="KW-0732">Signal</keyword>
<feature type="domain" description="Histidine kinase" evidence="3">
    <location>
        <begin position="858"/>
        <end position="1041"/>
    </location>
</feature>
<evidence type="ECO:0000259" key="3">
    <source>
        <dbReference type="PROSITE" id="PS50109"/>
    </source>
</evidence>
<feature type="signal peptide" evidence="2">
    <location>
        <begin position="1"/>
        <end position="21"/>
    </location>
</feature>
<sequence>MTRLWCIALLFICSLSVWSHAQTARQLRFEHLGINQGLANNVVYALLQDREGYVWFATDNGLSKYDGYTVTTYKKIPGDTTSLAGNSVIQLMEDREGFLWLGMMGQGICKFDKQTEIFTCYGPTPQTLKQGTINTIVEDREGDLWVANGTPELRKFDKKTGTYSRFNYATLLAEKSSTGIVPEVNTLYRDKTGTLWVGSQQGLHRMTLNPTETGKTTPVSFTTYRHDPANSRSLSHDEVREMYEDQAGMLWISTENGLNRFDRKSGTFRHYPYTSDPSPAINATINRKFRHFAEDQQGNLWIGTNTQGLFQLNSERTHFTQVQHDPENPASLRGSFVNALLVDRSGLLWVSIWGEGVDRAHPRQQPFQHYRPLPAPVSSLSNKYVDAILEDRSGIVWLATGAGLDRLDQRTGRFKTYRFTPNQPKGQPNRHVNALLEDRDGNLWVGSQGDLALFNRQTETFIPFTQDTLRYPGLGGNGAIFTLYEDRQGLLWLGTNNGIKSFDRKTGHVTHYAYDPKNAKGISDAWAISIREDQRGNLWIGTGSVALNRLDRKTGRFTHYRPDRRKPGSLPSDAVPSIFQDSKGNLWLGTSGGGLCRFEYDRETFQVLTQADGLADHSIFSIQEDNQGHLWLGTSKGLSRFSFADKTFINYDVSDGLPGDGFKKAHCKGKSGVLYFGGENGFVAFDPRQLTTNRHVPPVVITQAKLFDKPIAGQIEARTLHLNYDENFFSFEFAALNYVNPSKNQYAYHLAGLEKDWVYSGSRRYVSYTNLDPGTYVFRVKGSNNDGVWNEKGTSIRVIIHPPWWQTTGFRLVAILSLLLLAGSAVRLYTQMKLSRQRHEMKQVLQAQEGERQRLAADLHDDLGSTLAAIKVQLEIVHEPDDALLQPIRLMEKAIRDLRHISHNLMPPEFARLGLTEALHETVNRVEANSGIYFLFISFGPERRLDNEMELTIYRIAVELIQNAIRHARAKQITVQLLFYPQQVSLLVEDDGRGYATAGRNKPAGIGLRNIRSRVTYLKSKLLVDSGERGTTIILEVPIDS</sequence>
<dbReference type="AlphaFoldDB" id="A0A5N1JHB5"/>
<dbReference type="Pfam" id="PF07495">
    <property type="entry name" value="Y_Y_Y"/>
    <property type="match status" value="1"/>
</dbReference>
<keyword evidence="4" id="KW-0808">Transferase</keyword>
<dbReference type="InterPro" id="IPR003594">
    <property type="entry name" value="HATPase_dom"/>
</dbReference>
<dbReference type="SMART" id="SM00387">
    <property type="entry name" value="HATPase_c"/>
    <property type="match status" value="1"/>
</dbReference>
<name>A0A5N1JHB5_9BACT</name>
<dbReference type="InterPro" id="IPR011712">
    <property type="entry name" value="Sig_transdc_His_kin_sub3_dim/P"/>
</dbReference>
<dbReference type="Pfam" id="PF07730">
    <property type="entry name" value="HisKA_3"/>
    <property type="match status" value="1"/>
</dbReference>
<dbReference type="RefSeq" id="WP_150877010.1">
    <property type="nucleotide sequence ID" value="NZ_VTWS01000003.1"/>
</dbReference>
<dbReference type="Gene3D" id="2.60.40.10">
    <property type="entry name" value="Immunoglobulins"/>
    <property type="match status" value="1"/>
</dbReference>
<proteinExistence type="predicted"/>
<dbReference type="FunFam" id="2.60.40.10:FF:000791">
    <property type="entry name" value="Two-component system sensor histidine kinase/response regulator"/>
    <property type="match status" value="1"/>
</dbReference>
<dbReference type="PROSITE" id="PS50109">
    <property type="entry name" value="HIS_KIN"/>
    <property type="match status" value="1"/>
</dbReference>
<evidence type="ECO:0000256" key="2">
    <source>
        <dbReference type="SAM" id="SignalP"/>
    </source>
</evidence>
<dbReference type="InterPro" id="IPR011123">
    <property type="entry name" value="Y_Y_Y"/>
</dbReference>
<evidence type="ECO:0000256" key="1">
    <source>
        <dbReference type="ARBA" id="ARBA00022553"/>
    </source>
</evidence>
<dbReference type="CDD" id="cd16917">
    <property type="entry name" value="HATPase_UhpB-NarQ-NarX-like"/>
    <property type="match status" value="1"/>
</dbReference>
<dbReference type="InterPro" id="IPR036890">
    <property type="entry name" value="HATPase_C_sf"/>
</dbReference>
<dbReference type="InterPro" id="IPR005467">
    <property type="entry name" value="His_kinase_dom"/>
</dbReference>
<organism evidence="4 5">
    <name type="scientific">Larkinella humicola</name>
    <dbReference type="NCBI Taxonomy" id="2607654"/>
    <lineage>
        <taxon>Bacteria</taxon>
        <taxon>Pseudomonadati</taxon>
        <taxon>Bacteroidota</taxon>
        <taxon>Cytophagia</taxon>
        <taxon>Cytophagales</taxon>
        <taxon>Spirosomataceae</taxon>
        <taxon>Larkinella</taxon>
    </lineage>
</organism>
<dbReference type="InterPro" id="IPR011110">
    <property type="entry name" value="Reg_prop"/>
</dbReference>
<dbReference type="Gene3D" id="2.130.10.10">
    <property type="entry name" value="YVTN repeat-like/Quinoprotein amine dehydrogenase"/>
    <property type="match status" value="4"/>
</dbReference>
<keyword evidence="5" id="KW-1185">Reference proteome</keyword>
<dbReference type="GO" id="GO:0016020">
    <property type="term" value="C:membrane"/>
    <property type="evidence" value="ECO:0007669"/>
    <property type="project" value="InterPro"/>
</dbReference>
<comment type="caution">
    <text evidence="4">The sequence shown here is derived from an EMBL/GenBank/DDBJ whole genome shotgun (WGS) entry which is preliminary data.</text>
</comment>
<protein>
    <submittedName>
        <fullName evidence="4">Histidine kinase</fullName>
    </submittedName>
</protein>
<feature type="chain" id="PRO_5024885118" evidence="2">
    <location>
        <begin position="22"/>
        <end position="1041"/>
    </location>
</feature>
<dbReference type="InterPro" id="IPR013783">
    <property type="entry name" value="Ig-like_fold"/>
</dbReference>
<evidence type="ECO:0000313" key="5">
    <source>
        <dbReference type="Proteomes" id="UP000326344"/>
    </source>
</evidence>
<dbReference type="SUPFAM" id="SSF55874">
    <property type="entry name" value="ATPase domain of HSP90 chaperone/DNA topoisomerase II/histidine kinase"/>
    <property type="match status" value="1"/>
</dbReference>
<dbReference type="EMBL" id="VTWS01000003">
    <property type="protein sequence ID" value="KAA9353728.1"/>
    <property type="molecule type" value="Genomic_DNA"/>
</dbReference>
<accession>A0A5N1JHB5</accession>
<dbReference type="GO" id="GO:0000155">
    <property type="term" value="F:phosphorelay sensor kinase activity"/>
    <property type="evidence" value="ECO:0007669"/>
    <property type="project" value="InterPro"/>
</dbReference>
<dbReference type="Pfam" id="PF07494">
    <property type="entry name" value="Reg_prop"/>
    <property type="match status" value="8"/>
</dbReference>
<reference evidence="4 5" key="1">
    <citation type="submission" date="2019-09" db="EMBL/GenBank/DDBJ databases">
        <title>Genome Sequence of Larkinella sp MA1.</title>
        <authorList>
            <person name="Srinivasan S."/>
        </authorList>
    </citation>
    <scope>NUCLEOTIDE SEQUENCE [LARGE SCALE GENOMIC DNA]</scope>
    <source>
        <strain evidence="4 5">MA1</strain>
    </source>
</reference>
<dbReference type="PANTHER" id="PTHR43547">
    <property type="entry name" value="TWO-COMPONENT HISTIDINE KINASE"/>
    <property type="match status" value="1"/>
</dbReference>
<dbReference type="Pfam" id="PF02518">
    <property type="entry name" value="HATPase_c"/>
    <property type="match status" value="1"/>
</dbReference>
<dbReference type="Gene3D" id="1.20.5.1930">
    <property type="match status" value="1"/>
</dbReference>
<dbReference type="GO" id="GO:0046983">
    <property type="term" value="F:protein dimerization activity"/>
    <property type="evidence" value="ECO:0007669"/>
    <property type="project" value="InterPro"/>
</dbReference>
<keyword evidence="4" id="KW-0418">Kinase</keyword>
<keyword evidence="1" id="KW-0597">Phosphoprotein</keyword>
<dbReference type="Proteomes" id="UP000326344">
    <property type="component" value="Unassembled WGS sequence"/>
</dbReference>